<evidence type="ECO:0000256" key="5">
    <source>
        <dbReference type="ARBA" id="ARBA00022692"/>
    </source>
</evidence>
<protein>
    <recommendedName>
        <fullName evidence="11">Zinc metalloprotease</fullName>
        <ecNumber evidence="11">3.4.24.-</ecNumber>
    </recommendedName>
</protein>
<dbReference type="Proteomes" id="UP000031623">
    <property type="component" value="Chromosome"/>
</dbReference>
<feature type="transmembrane region" description="Helical" evidence="11">
    <location>
        <begin position="99"/>
        <end position="119"/>
    </location>
</feature>
<organism evidence="13 14">
    <name type="scientific">Thioploca ingrica</name>
    <dbReference type="NCBI Taxonomy" id="40754"/>
    <lineage>
        <taxon>Bacteria</taxon>
        <taxon>Pseudomonadati</taxon>
        <taxon>Pseudomonadota</taxon>
        <taxon>Gammaproteobacteria</taxon>
        <taxon>Thiotrichales</taxon>
        <taxon>Thiotrichaceae</taxon>
        <taxon>Thioploca</taxon>
    </lineage>
</organism>
<dbReference type="AlphaFoldDB" id="A0A090AK81"/>
<dbReference type="STRING" id="40754.THII_1740"/>
<dbReference type="NCBIfam" id="TIGR00054">
    <property type="entry name" value="RIP metalloprotease RseP"/>
    <property type="match status" value="1"/>
</dbReference>
<gene>
    <name evidence="13" type="ORF">THII_1740</name>
</gene>
<proteinExistence type="inferred from homology"/>
<comment type="subcellular location">
    <subcellularLocation>
        <location evidence="2">Membrane</location>
        <topology evidence="2">Multi-pass membrane protein</topology>
    </subcellularLocation>
</comment>
<dbReference type="GO" id="GO:0004222">
    <property type="term" value="F:metalloendopeptidase activity"/>
    <property type="evidence" value="ECO:0007669"/>
    <property type="project" value="InterPro"/>
</dbReference>
<keyword evidence="7 11" id="KW-0862">Zinc</keyword>
<name>A0A090AK81_9GAMM</name>
<evidence type="ECO:0000313" key="13">
    <source>
        <dbReference type="EMBL" id="BAP56037.1"/>
    </source>
</evidence>
<sequence>MTFLYYLTAFIVVIGILVTVHEFGHYWVAGRLGVKIITFSIGFGKPIWSHRWGKDQTEFVIAAIPLGGYVKMLDEREGEVAAHELPRAFNRQPLPVRSAIVVAGPLFNLLFAIVAYTLMYMMGVVGMTALVGEVTPQSLADQAGFRVGDQIIAVNDQPTQSWETVVQITLHQLLDEQPMVTYSVQAMQSARRDLVVNLQSLSIDDIAEGQLFNKLGLQPFRPPWPAVMGTILSNSAAEQAGLELGDKIIALDKQPIKDWQAWALYVKQRPGQKIQAEIERHGQSLELTLIPQTVNGEGKMGVYAPYFVTERYPLWTAFSKGIEKTWEISTLTLQVMVKMLTLQISHDHISGPISIAQFAGQSAQLGFDAFLSFLGLVSISLGVINLLPIPLLDGGHLLLYFIEWIKGNPVTERTEYLLQRLGLTLLLSLMGLALFNDLGRLLN</sequence>
<keyword evidence="10 11" id="KW-0472">Membrane</keyword>
<dbReference type="Pfam" id="PF17820">
    <property type="entry name" value="PDZ_6"/>
    <property type="match status" value="1"/>
</dbReference>
<dbReference type="GO" id="GO:0046872">
    <property type="term" value="F:metal ion binding"/>
    <property type="evidence" value="ECO:0007669"/>
    <property type="project" value="UniProtKB-KW"/>
</dbReference>
<feature type="transmembrane region" description="Helical" evidence="11">
    <location>
        <begin position="417"/>
        <end position="435"/>
    </location>
</feature>
<dbReference type="InterPro" id="IPR036034">
    <property type="entry name" value="PDZ_sf"/>
</dbReference>
<comment type="similarity">
    <text evidence="3 11">Belongs to the peptidase M50B family.</text>
</comment>
<evidence type="ECO:0000313" key="14">
    <source>
        <dbReference type="Proteomes" id="UP000031623"/>
    </source>
</evidence>
<dbReference type="InterPro" id="IPR004387">
    <property type="entry name" value="Pept_M50_Zn"/>
</dbReference>
<evidence type="ECO:0000256" key="1">
    <source>
        <dbReference type="ARBA" id="ARBA00001947"/>
    </source>
</evidence>
<feature type="transmembrane region" description="Helical" evidence="11">
    <location>
        <begin position="370"/>
        <end position="391"/>
    </location>
</feature>
<evidence type="ECO:0000256" key="7">
    <source>
        <dbReference type="ARBA" id="ARBA00022833"/>
    </source>
</evidence>
<dbReference type="HOGENOM" id="CLU_025778_0_2_6"/>
<keyword evidence="14" id="KW-1185">Reference proteome</keyword>
<dbReference type="PANTHER" id="PTHR42837">
    <property type="entry name" value="REGULATOR OF SIGMA-E PROTEASE RSEP"/>
    <property type="match status" value="1"/>
</dbReference>
<dbReference type="Gene3D" id="2.30.42.10">
    <property type="match status" value="2"/>
</dbReference>
<feature type="transmembrane region" description="Helical" evidence="11">
    <location>
        <begin position="7"/>
        <end position="28"/>
    </location>
</feature>
<dbReference type="SMART" id="SM00228">
    <property type="entry name" value="PDZ"/>
    <property type="match status" value="2"/>
</dbReference>
<keyword evidence="8 11" id="KW-1133">Transmembrane helix</keyword>
<dbReference type="EMBL" id="AP014633">
    <property type="protein sequence ID" value="BAP56037.1"/>
    <property type="molecule type" value="Genomic_DNA"/>
</dbReference>
<accession>A0A090AK81</accession>
<evidence type="ECO:0000256" key="6">
    <source>
        <dbReference type="ARBA" id="ARBA00022801"/>
    </source>
</evidence>
<keyword evidence="11" id="KW-0479">Metal-binding</keyword>
<keyword evidence="6 11" id="KW-0378">Hydrolase</keyword>
<reference evidence="13 14" key="1">
    <citation type="journal article" date="2014" name="ISME J.">
        <title>Ecophysiology of Thioploca ingrica as revealed by the complete genome sequence supplemented with proteomic evidence.</title>
        <authorList>
            <person name="Kojima H."/>
            <person name="Ogura Y."/>
            <person name="Yamamoto N."/>
            <person name="Togashi T."/>
            <person name="Mori H."/>
            <person name="Watanabe T."/>
            <person name="Nemoto F."/>
            <person name="Kurokawa K."/>
            <person name="Hayashi T."/>
            <person name="Fukui M."/>
        </authorList>
    </citation>
    <scope>NUCLEOTIDE SEQUENCE [LARGE SCALE GENOMIC DNA]</scope>
</reference>
<keyword evidence="5 11" id="KW-0812">Transmembrane</keyword>
<dbReference type="PANTHER" id="PTHR42837:SF2">
    <property type="entry name" value="MEMBRANE METALLOPROTEASE ARASP2, CHLOROPLASTIC-RELATED"/>
    <property type="match status" value="1"/>
</dbReference>
<evidence type="ECO:0000256" key="9">
    <source>
        <dbReference type="ARBA" id="ARBA00023049"/>
    </source>
</evidence>
<dbReference type="CDD" id="cd06163">
    <property type="entry name" value="S2P-M50_PDZ_RseP-like"/>
    <property type="match status" value="1"/>
</dbReference>
<dbReference type="InterPro" id="IPR001478">
    <property type="entry name" value="PDZ"/>
</dbReference>
<dbReference type="InterPro" id="IPR008915">
    <property type="entry name" value="Peptidase_M50"/>
</dbReference>
<feature type="domain" description="PDZ" evidence="12">
    <location>
        <begin position="118"/>
        <end position="185"/>
    </location>
</feature>
<dbReference type="InterPro" id="IPR041489">
    <property type="entry name" value="PDZ_6"/>
</dbReference>
<keyword evidence="9 11" id="KW-0482">Metalloprotease</keyword>
<dbReference type="OrthoDB" id="9782003at2"/>
<feature type="domain" description="PDZ" evidence="12">
    <location>
        <begin position="213"/>
        <end position="282"/>
    </location>
</feature>
<dbReference type="SUPFAM" id="SSF50156">
    <property type="entry name" value="PDZ domain-like"/>
    <property type="match status" value="2"/>
</dbReference>
<evidence type="ECO:0000256" key="2">
    <source>
        <dbReference type="ARBA" id="ARBA00004141"/>
    </source>
</evidence>
<keyword evidence="4 13" id="KW-0645">Protease</keyword>
<dbReference type="KEGG" id="tig:THII_1740"/>
<evidence type="ECO:0000256" key="10">
    <source>
        <dbReference type="ARBA" id="ARBA00023136"/>
    </source>
</evidence>
<comment type="cofactor">
    <cofactor evidence="1 11">
        <name>Zn(2+)</name>
        <dbReference type="ChEBI" id="CHEBI:29105"/>
    </cofactor>
</comment>
<evidence type="ECO:0000256" key="8">
    <source>
        <dbReference type="ARBA" id="ARBA00022989"/>
    </source>
</evidence>
<evidence type="ECO:0000256" key="11">
    <source>
        <dbReference type="RuleBase" id="RU362031"/>
    </source>
</evidence>
<evidence type="ECO:0000259" key="12">
    <source>
        <dbReference type="SMART" id="SM00228"/>
    </source>
</evidence>
<dbReference type="CDD" id="cd23081">
    <property type="entry name" value="cpPDZ_EcRseP-like"/>
    <property type="match status" value="1"/>
</dbReference>
<dbReference type="EC" id="3.4.24.-" evidence="11"/>
<dbReference type="GO" id="GO:0006508">
    <property type="term" value="P:proteolysis"/>
    <property type="evidence" value="ECO:0007669"/>
    <property type="project" value="UniProtKB-KW"/>
</dbReference>
<dbReference type="GO" id="GO:0016020">
    <property type="term" value="C:membrane"/>
    <property type="evidence" value="ECO:0007669"/>
    <property type="project" value="UniProtKB-SubCell"/>
</dbReference>
<evidence type="ECO:0000256" key="3">
    <source>
        <dbReference type="ARBA" id="ARBA00007931"/>
    </source>
</evidence>
<evidence type="ECO:0000256" key="4">
    <source>
        <dbReference type="ARBA" id="ARBA00022670"/>
    </source>
</evidence>
<dbReference type="Pfam" id="PF02163">
    <property type="entry name" value="Peptidase_M50"/>
    <property type="match status" value="1"/>
</dbReference>